<sequence>RPAAANGGAAGHARPAPPAKRAQRLYVKIAAGREEAGALERLKSLLTGSPGPLETVLFYEREGRTVALSDAFRVKPSQQLLAGIETLFGKGSAIVK</sequence>
<reference evidence="1 2" key="1">
    <citation type="submission" date="2021-03" db="EMBL/GenBank/DDBJ databases">
        <title>Paenibacillus artemisicola MWE-103 whole genome sequence.</title>
        <authorList>
            <person name="Ham Y.J."/>
        </authorList>
    </citation>
    <scope>NUCLEOTIDE SEQUENCE [LARGE SCALE GENOMIC DNA]</scope>
    <source>
        <strain evidence="1 2">MWE-103</strain>
    </source>
</reference>
<evidence type="ECO:0008006" key="3">
    <source>
        <dbReference type="Google" id="ProtNLM"/>
    </source>
</evidence>
<evidence type="ECO:0000313" key="1">
    <source>
        <dbReference type="EMBL" id="MBO7748393.1"/>
    </source>
</evidence>
<dbReference type="EMBL" id="JAGGDJ010000056">
    <property type="protein sequence ID" value="MBO7748393.1"/>
    <property type="molecule type" value="Genomic_DNA"/>
</dbReference>
<proteinExistence type="predicted"/>
<evidence type="ECO:0000313" key="2">
    <source>
        <dbReference type="Proteomes" id="UP000670947"/>
    </source>
</evidence>
<accession>A0ABS3WJH2</accession>
<gene>
    <name evidence="1" type="ORF">I8J29_29830</name>
</gene>
<dbReference type="Proteomes" id="UP000670947">
    <property type="component" value="Unassembled WGS sequence"/>
</dbReference>
<protein>
    <recommendedName>
        <fullName evidence="3">DNA polymerase III subunit alpha</fullName>
    </recommendedName>
</protein>
<feature type="non-terminal residue" evidence="1">
    <location>
        <position position="1"/>
    </location>
</feature>
<name>A0ABS3WJH2_9BACL</name>
<keyword evidence="2" id="KW-1185">Reference proteome</keyword>
<organism evidence="1 2">
    <name type="scientific">Paenibacillus artemisiicola</name>
    <dbReference type="NCBI Taxonomy" id="1172618"/>
    <lineage>
        <taxon>Bacteria</taxon>
        <taxon>Bacillati</taxon>
        <taxon>Bacillota</taxon>
        <taxon>Bacilli</taxon>
        <taxon>Bacillales</taxon>
        <taxon>Paenibacillaceae</taxon>
        <taxon>Paenibacillus</taxon>
    </lineage>
</organism>
<comment type="caution">
    <text evidence="1">The sequence shown here is derived from an EMBL/GenBank/DDBJ whole genome shotgun (WGS) entry which is preliminary data.</text>
</comment>
<dbReference type="RefSeq" id="WP_208850959.1">
    <property type="nucleotide sequence ID" value="NZ_JAGGDJ010000056.1"/>
</dbReference>